<dbReference type="PANTHER" id="PTHR30509:SF9">
    <property type="entry name" value="MULTIDRUG RESISTANCE PROTEIN MDTO"/>
    <property type="match status" value="1"/>
</dbReference>
<evidence type="ECO:0000256" key="4">
    <source>
        <dbReference type="ARBA" id="ARBA00022989"/>
    </source>
</evidence>
<keyword evidence="2" id="KW-1003">Cell membrane</keyword>
<dbReference type="AlphaFoldDB" id="A0A841KXD6"/>
<keyword evidence="5 6" id="KW-0472">Membrane</keyword>
<dbReference type="InterPro" id="IPR010343">
    <property type="entry name" value="ArAE_1"/>
</dbReference>
<organism evidence="7 8">
    <name type="scientific">Anaerosolibacter carboniphilus</name>
    <dbReference type="NCBI Taxonomy" id="1417629"/>
    <lineage>
        <taxon>Bacteria</taxon>
        <taxon>Bacillati</taxon>
        <taxon>Bacillota</taxon>
        <taxon>Clostridia</taxon>
        <taxon>Peptostreptococcales</taxon>
        <taxon>Thermotaleaceae</taxon>
        <taxon>Anaerosolibacter</taxon>
    </lineage>
</organism>
<feature type="transmembrane region" description="Helical" evidence="6">
    <location>
        <begin position="131"/>
        <end position="156"/>
    </location>
</feature>
<feature type="transmembrane region" description="Helical" evidence="6">
    <location>
        <begin position="108"/>
        <end position="125"/>
    </location>
</feature>
<evidence type="ECO:0000256" key="2">
    <source>
        <dbReference type="ARBA" id="ARBA00022475"/>
    </source>
</evidence>
<sequence>MVKRAMTIKLPKIGMRSIKTLIGIFLAILISNILKFDSPLYATLAVFFCMQSSIIESSEMAIKRSLGTTIGGIFSLIYLLLMPENIYMIPFGILGIIYLCNLIDKRDMISTAGVVFLIISFRINAGKNFDTVAYVIDRLLATFVGIIIAIFVNYYIKPPNPFEKLNELNIEMIEFINKNVSEEENFRKAKNLEEYRLKIHEFRNIIEFYHKEINSKRHNLDIKYYMRHLTLFRTAYSHIFILNAKKEDMSIDIKQYHIENLMNIKEELNKVSCD</sequence>
<keyword evidence="8" id="KW-1185">Reference proteome</keyword>
<feature type="transmembrane region" description="Helical" evidence="6">
    <location>
        <begin position="40"/>
        <end position="58"/>
    </location>
</feature>
<evidence type="ECO:0000256" key="1">
    <source>
        <dbReference type="ARBA" id="ARBA00004651"/>
    </source>
</evidence>
<keyword evidence="3 6" id="KW-0812">Transmembrane</keyword>
<dbReference type="GO" id="GO:0005886">
    <property type="term" value="C:plasma membrane"/>
    <property type="evidence" value="ECO:0007669"/>
    <property type="project" value="UniProtKB-SubCell"/>
</dbReference>
<evidence type="ECO:0000313" key="7">
    <source>
        <dbReference type="EMBL" id="MBB6218294.1"/>
    </source>
</evidence>
<evidence type="ECO:0000256" key="6">
    <source>
        <dbReference type="SAM" id="Phobius"/>
    </source>
</evidence>
<comment type="subcellular location">
    <subcellularLocation>
        <location evidence="1">Cell membrane</location>
        <topology evidence="1">Multi-pass membrane protein</topology>
    </subcellularLocation>
</comment>
<name>A0A841KXD6_9FIRM</name>
<gene>
    <name evidence="7" type="ORF">HNQ80_004458</name>
</gene>
<dbReference type="EMBL" id="JACHEN010000036">
    <property type="protein sequence ID" value="MBB6218294.1"/>
    <property type="molecule type" value="Genomic_DNA"/>
</dbReference>
<reference evidence="7 8" key="1">
    <citation type="submission" date="2020-08" db="EMBL/GenBank/DDBJ databases">
        <title>Genomic Encyclopedia of Type Strains, Phase IV (KMG-IV): sequencing the most valuable type-strain genomes for metagenomic binning, comparative biology and taxonomic classification.</title>
        <authorList>
            <person name="Goeker M."/>
        </authorList>
    </citation>
    <scope>NUCLEOTIDE SEQUENCE [LARGE SCALE GENOMIC DNA]</scope>
    <source>
        <strain evidence="7 8">DSM 103526</strain>
    </source>
</reference>
<feature type="transmembrane region" description="Helical" evidence="6">
    <location>
        <begin position="87"/>
        <end position="103"/>
    </location>
</feature>
<accession>A0A841KXD6</accession>
<comment type="caution">
    <text evidence="7">The sequence shown here is derived from an EMBL/GenBank/DDBJ whole genome shotgun (WGS) entry which is preliminary data.</text>
</comment>
<dbReference type="Proteomes" id="UP000579281">
    <property type="component" value="Unassembled WGS sequence"/>
</dbReference>
<dbReference type="Pfam" id="PF06081">
    <property type="entry name" value="ArAE_1"/>
    <property type="match status" value="1"/>
</dbReference>
<evidence type="ECO:0000313" key="8">
    <source>
        <dbReference type="Proteomes" id="UP000579281"/>
    </source>
</evidence>
<keyword evidence="4 6" id="KW-1133">Transmembrane helix</keyword>
<dbReference type="PANTHER" id="PTHR30509">
    <property type="entry name" value="P-HYDROXYBENZOIC ACID EFFLUX PUMP SUBUNIT-RELATED"/>
    <property type="match status" value="1"/>
</dbReference>
<feature type="transmembrane region" description="Helical" evidence="6">
    <location>
        <begin position="13"/>
        <end position="34"/>
    </location>
</feature>
<proteinExistence type="predicted"/>
<protein>
    <submittedName>
        <fullName evidence="7">Uncharacterized membrane protein YgaE (UPF0421/DUF939 family)</fullName>
    </submittedName>
</protein>
<evidence type="ECO:0000256" key="3">
    <source>
        <dbReference type="ARBA" id="ARBA00022692"/>
    </source>
</evidence>
<evidence type="ECO:0000256" key="5">
    <source>
        <dbReference type="ARBA" id="ARBA00023136"/>
    </source>
</evidence>